<feature type="domain" description="TonB-dependent receptor-like beta-barrel" evidence="11">
    <location>
        <begin position="39"/>
        <end position="571"/>
    </location>
</feature>
<dbReference type="PANTHER" id="PTHR32552">
    <property type="entry name" value="FERRICHROME IRON RECEPTOR-RELATED"/>
    <property type="match status" value="1"/>
</dbReference>
<evidence type="ECO:0000256" key="6">
    <source>
        <dbReference type="ARBA" id="ARBA00023004"/>
    </source>
</evidence>
<dbReference type="EMBL" id="LIAV01000089">
    <property type="protein sequence ID" value="KRO40586.1"/>
    <property type="molecule type" value="Genomic_DNA"/>
</dbReference>
<keyword evidence="7" id="KW-0406">Ion transport</keyword>
<comment type="caution">
    <text evidence="12">The sequence shown here is derived from an EMBL/GenBank/DDBJ whole genome shotgun (WGS) entry which is preliminary data.</text>
</comment>
<dbReference type="GO" id="GO:0009279">
    <property type="term" value="C:cell outer membrane"/>
    <property type="evidence" value="ECO:0007669"/>
    <property type="project" value="UniProtKB-SubCell"/>
</dbReference>
<reference evidence="13" key="1">
    <citation type="submission" date="2015-10" db="EMBL/GenBank/DDBJ databases">
        <title>Metagenome-Assembled Genomes uncover a global brackish microbiome.</title>
        <authorList>
            <person name="Hugerth L.W."/>
            <person name="Larsson J."/>
            <person name="Alneberg J."/>
            <person name="Lindh M.V."/>
            <person name="Legrand C."/>
            <person name="Pinhassi J."/>
            <person name="Andersson A."/>
        </authorList>
    </citation>
    <scope>NUCLEOTIDE SEQUENCE [LARGE SCALE GENOMIC DNA]</scope>
</reference>
<dbReference type="Pfam" id="PF00593">
    <property type="entry name" value="TonB_dep_Rec_b-barrel"/>
    <property type="match status" value="1"/>
</dbReference>
<gene>
    <name evidence="12" type="ORF">ABR63_01345</name>
</gene>
<dbReference type="InterPro" id="IPR000531">
    <property type="entry name" value="Beta-barrel_TonB"/>
</dbReference>
<organism evidence="12 13">
    <name type="scientific">SAR86 cluster bacterium BACL1 MAG-120920-bin57</name>
    <dbReference type="NCBI Taxonomy" id="1655571"/>
    <lineage>
        <taxon>Bacteria</taxon>
        <taxon>Pseudomonadati</taxon>
        <taxon>Pseudomonadota</taxon>
        <taxon>Gammaproteobacteria</taxon>
        <taxon>SAR86 cluster</taxon>
    </lineage>
</organism>
<evidence type="ECO:0000256" key="5">
    <source>
        <dbReference type="ARBA" id="ARBA00022692"/>
    </source>
</evidence>
<keyword evidence="5" id="KW-0812">Transmembrane</keyword>
<dbReference type="Gene3D" id="2.40.170.20">
    <property type="entry name" value="TonB-dependent receptor, beta-barrel domain"/>
    <property type="match status" value="1"/>
</dbReference>
<keyword evidence="2" id="KW-0813">Transport</keyword>
<evidence type="ECO:0000259" key="11">
    <source>
        <dbReference type="Pfam" id="PF00593"/>
    </source>
</evidence>
<evidence type="ECO:0000256" key="4">
    <source>
        <dbReference type="ARBA" id="ARBA00022496"/>
    </source>
</evidence>
<evidence type="ECO:0000256" key="7">
    <source>
        <dbReference type="ARBA" id="ARBA00023065"/>
    </source>
</evidence>
<keyword evidence="8" id="KW-0798">TonB box</keyword>
<proteinExistence type="predicted"/>
<keyword evidence="10" id="KW-0998">Cell outer membrane</keyword>
<keyword evidence="6" id="KW-0408">Iron</keyword>
<protein>
    <recommendedName>
        <fullName evidence="11">TonB-dependent receptor-like beta-barrel domain-containing protein</fullName>
    </recommendedName>
</protein>
<dbReference type="InterPro" id="IPR036942">
    <property type="entry name" value="Beta-barrel_TonB_sf"/>
</dbReference>
<accession>A0A0R2PYK3</accession>
<keyword evidence="3" id="KW-1134">Transmembrane beta strand</keyword>
<dbReference type="SUPFAM" id="SSF56935">
    <property type="entry name" value="Porins"/>
    <property type="match status" value="1"/>
</dbReference>
<evidence type="ECO:0000313" key="13">
    <source>
        <dbReference type="Proteomes" id="UP000050874"/>
    </source>
</evidence>
<evidence type="ECO:0000256" key="9">
    <source>
        <dbReference type="ARBA" id="ARBA00023136"/>
    </source>
</evidence>
<name>A0A0R2PYK3_9GAMM</name>
<sequence length="605" mass="67328">MAKRTGRLQGDPAVYPANTCSDLQGTEDRYTSYVNVPGVLDINIESIRLIYNKDLGDYDLTAKLGSQELTQYSQWDTDGGANAGYDMAFVIEDYKANSTVLDIELKNKSDDLAWVVGAFYMKEDNDMLAYFHATLNGDSIFDQPNRIVEAKAIFGQATYALNDDLFLTVGGRYTEEKKSDQGGKNWECSVWNSCYTSTEIWGNRTQWLPQLNALAPNFHVAGGQYAGVNCTAGGGPYGGGPYYGGTGCMVQTTSNDVAKTYHNFDWRLGLDWDVSDTAFVYGYLATGYKAGSITDVYVRGSDSLHPEGPGSVVNTSYGPEDALTFEMGYKAKYLENRLNVALNYYRTTYDGKQFTGNVPVDSRNAQEYDYVTGQMVDVVQVITIWGTQNFGEQEMSGIEFEFDFIPYEGGKLSGWVTQMDTEVTSDFITQWYYGQDAQFGRPDYGASIANVPENSVNLKGNETPYSPNLALTVRYEHTFNLGSMGTLAPSINYHWQAEDYLTIWNADKHANDLGGYGTGVGDSFVDKPGYFQDPVDQFGDQRPSWDMLDLVVTYKPAGDASWYAQAYAYNVTDEEIAWFRGVEAGQPRGSYSAPSQYGLRVGYYW</sequence>
<evidence type="ECO:0000256" key="10">
    <source>
        <dbReference type="ARBA" id="ARBA00023237"/>
    </source>
</evidence>
<evidence type="ECO:0000256" key="8">
    <source>
        <dbReference type="ARBA" id="ARBA00023077"/>
    </source>
</evidence>
<keyword evidence="4" id="KW-0410">Iron transport</keyword>
<dbReference type="AlphaFoldDB" id="A0A0R2PYK3"/>
<dbReference type="PANTHER" id="PTHR32552:SF81">
    <property type="entry name" value="TONB-DEPENDENT OUTER MEMBRANE RECEPTOR"/>
    <property type="match status" value="1"/>
</dbReference>
<evidence type="ECO:0000256" key="2">
    <source>
        <dbReference type="ARBA" id="ARBA00022448"/>
    </source>
</evidence>
<comment type="subcellular location">
    <subcellularLocation>
        <location evidence="1">Cell outer membrane</location>
        <topology evidence="1">Multi-pass membrane protein</topology>
    </subcellularLocation>
</comment>
<dbReference type="InterPro" id="IPR039426">
    <property type="entry name" value="TonB-dep_rcpt-like"/>
</dbReference>
<dbReference type="Proteomes" id="UP000050874">
    <property type="component" value="Unassembled WGS sequence"/>
</dbReference>
<evidence type="ECO:0000313" key="12">
    <source>
        <dbReference type="EMBL" id="KRO40586.1"/>
    </source>
</evidence>
<keyword evidence="9" id="KW-0472">Membrane</keyword>
<dbReference type="GO" id="GO:0006826">
    <property type="term" value="P:iron ion transport"/>
    <property type="evidence" value="ECO:0007669"/>
    <property type="project" value="UniProtKB-KW"/>
</dbReference>
<evidence type="ECO:0000256" key="1">
    <source>
        <dbReference type="ARBA" id="ARBA00004571"/>
    </source>
</evidence>
<evidence type="ECO:0000256" key="3">
    <source>
        <dbReference type="ARBA" id="ARBA00022452"/>
    </source>
</evidence>